<evidence type="ECO:0000259" key="12">
    <source>
        <dbReference type="Pfam" id="PF07715"/>
    </source>
</evidence>
<name>A0A9D1DZU6_9BACT</name>
<feature type="signal peptide" evidence="10">
    <location>
        <begin position="1"/>
        <end position="24"/>
    </location>
</feature>
<dbReference type="AlphaFoldDB" id="A0A9D1DZU6"/>
<evidence type="ECO:0000259" key="11">
    <source>
        <dbReference type="Pfam" id="PF00593"/>
    </source>
</evidence>
<evidence type="ECO:0000256" key="1">
    <source>
        <dbReference type="ARBA" id="ARBA00004571"/>
    </source>
</evidence>
<dbReference type="PROSITE" id="PS52016">
    <property type="entry name" value="TONB_DEPENDENT_REC_3"/>
    <property type="match status" value="1"/>
</dbReference>
<keyword evidence="3 8" id="KW-1134">Transmembrane beta strand</keyword>
<dbReference type="FunFam" id="2.170.130.10:FF:000008">
    <property type="entry name" value="SusC/RagA family TonB-linked outer membrane protein"/>
    <property type="match status" value="1"/>
</dbReference>
<evidence type="ECO:0000256" key="3">
    <source>
        <dbReference type="ARBA" id="ARBA00022452"/>
    </source>
</evidence>
<comment type="caution">
    <text evidence="13">The sequence shown here is derived from an EMBL/GenBank/DDBJ whole genome shotgun (WGS) entry which is preliminary data.</text>
</comment>
<keyword evidence="7 8" id="KW-0998">Cell outer membrane</keyword>
<evidence type="ECO:0000256" key="9">
    <source>
        <dbReference type="RuleBase" id="RU003357"/>
    </source>
</evidence>
<dbReference type="Gene3D" id="2.60.40.1120">
    <property type="entry name" value="Carboxypeptidase-like, regulatory domain"/>
    <property type="match status" value="1"/>
</dbReference>
<evidence type="ECO:0000313" key="14">
    <source>
        <dbReference type="Proteomes" id="UP000886744"/>
    </source>
</evidence>
<comment type="subcellular location">
    <subcellularLocation>
        <location evidence="1 8">Cell outer membrane</location>
        <topology evidence="1 8">Multi-pass membrane protein</topology>
    </subcellularLocation>
</comment>
<keyword evidence="4 8" id="KW-0812">Transmembrane</keyword>
<dbReference type="InterPro" id="IPR023997">
    <property type="entry name" value="TonB-dep_OMP_SusC/RagA_CS"/>
</dbReference>
<keyword evidence="6 8" id="KW-0472">Membrane</keyword>
<dbReference type="InterPro" id="IPR037066">
    <property type="entry name" value="Plug_dom_sf"/>
</dbReference>
<dbReference type="InterPro" id="IPR000531">
    <property type="entry name" value="Beta-barrel_TonB"/>
</dbReference>
<keyword evidence="10" id="KW-0732">Signal</keyword>
<gene>
    <name evidence="13" type="ORF">IAC94_01600</name>
</gene>
<reference evidence="13" key="2">
    <citation type="journal article" date="2021" name="PeerJ">
        <title>Extensive microbial diversity within the chicken gut microbiome revealed by metagenomics and culture.</title>
        <authorList>
            <person name="Gilroy R."/>
            <person name="Ravi A."/>
            <person name="Getino M."/>
            <person name="Pursley I."/>
            <person name="Horton D.L."/>
            <person name="Alikhan N.F."/>
            <person name="Baker D."/>
            <person name="Gharbi K."/>
            <person name="Hall N."/>
            <person name="Watson M."/>
            <person name="Adriaenssens E.M."/>
            <person name="Foster-Nyarko E."/>
            <person name="Jarju S."/>
            <person name="Secka A."/>
            <person name="Antonio M."/>
            <person name="Oren A."/>
            <person name="Chaudhuri R.R."/>
            <person name="La Ragione R."/>
            <person name="Hildebrand F."/>
            <person name="Pallen M.J."/>
        </authorList>
    </citation>
    <scope>NUCLEOTIDE SEQUENCE</scope>
    <source>
        <strain evidence="13">ChiHjej13B12-12457</strain>
    </source>
</reference>
<dbReference type="NCBIfam" id="TIGR04056">
    <property type="entry name" value="OMP_RagA_SusC"/>
    <property type="match status" value="1"/>
</dbReference>
<organism evidence="13 14">
    <name type="scientific">Candidatus Coprenecus avistercoris</name>
    <dbReference type="NCBI Taxonomy" id="2840730"/>
    <lineage>
        <taxon>Bacteria</taxon>
        <taxon>Pseudomonadati</taxon>
        <taxon>Bacteroidota</taxon>
        <taxon>Bacteroidia</taxon>
        <taxon>Bacteroidales</taxon>
        <taxon>Rikenellaceae</taxon>
        <taxon>Rikenellaceae incertae sedis</taxon>
        <taxon>Candidatus Coprenecus</taxon>
    </lineage>
</organism>
<dbReference type="SUPFAM" id="SSF56935">
    <property type="entry name" value="Porins"/>
    <property type="match status" value="1"/>
</dbReference>
<dbReference type="InterPro" id="IPR039426">
    <property type="entry name" value="TonB-dep_rcpt-like"/>
</dbReference>
<protein>
    <submittedName>
        <fullName evidence="13">TonB-dependent receptor</fullName>
    </submittedName>
</protein>
<feature type="domain" description="TonB-dependent receptor plug" evidence="12">
    <location>
        <begin position="117"/>
        <end position="223"/>
    </location>
</feature>
<accession>A0A9D1DZU6</accession>
<dbReference type="InterPro" id="IPR023996">
    <property type="entry name" value="TonB-dep_OMP_SusC/RagA"/>
</dbReference>
<keyword evidence="5 9" id="KW-0798">TonB box</keyword>
<dbReference type="SUPFAM" id="SSF49464">
    <property type="entry name" value="Carboxypeptidase regulatory domain-like"/>
    <property type="match status" value="1"/>
</dbReference>
<evidence type="ECO:0000256" key="4">
    <source>
        <dbReference type="ARBA" id="ARBA00022692"/>
    </source>
</evidence>
<evidence type="ECO:0000256" key="2">
    <source>
        <dbReference type="ARBA" id="ARBA00022448"/>
    </source>
</evidence>
<sequence>MRELSKKLYLLLAALLCMSTALYAQEVRGVVTDSNGEPLPGVSVVVEGTTLGTQTDLDGAYVIEVPDINASNLQFIFIGMKDQIIPVNGRTVIDVVMEEDVTMLEETVVIGYATVKRRDLLGSVSSISNEKITEQPVTSVSQALTGRMAGVSVTTTEGDPDADIKIRVRGGGSITQDSSPLYIVDGFPVDNINDIAASEIQSMDVLKDAFSTAIYGSRGANGVVIITTKSGEKGRKVSVSVNAYYGQKWMANRDAIQTMDSENFVRFQYELGLIRDNISDNYEPFFGSYDDIDLYYGLPTNDWVGMVFGNTGQTWNTDVTVSGSGDNYNWTLGYAHMDDQAIMMGSSYARDNLNLKAQYRPHKSLTFDVNVRYSNMNTRGSGANSMNDAGSTSGNGRLKHAVSYTPIPISSSIQNVDLEEDYGDNAPPLLSVADNDSKRTRTQWNANGAVTWEIIPNLRLKVEGGLQDYRQMDNRFYGLTTYYVANTATYKNLPAARYTDRSYQRYRNTNTLSYDFEDVFDDDRHRLNFILGEEMIITKSHQITSMVENFPESFDSDMSWNFMSTGTPISYEDYFDPDDRLLSGFFRANYEFDERYSIGATVRADGSSKFGPGNEWGFFPSAAASWRISAEPWMQGAKGWLDELKIRYSYGTAGNNNIPANQINRVYNGSSTSWISMGNTYYTTGTVMSNPDLKWETTMTHNIGLDFSFFQGRFSGSVEVYQNDTKDLLIEFPIAGSGYETQYRNIGSTRNRGIEATINLPIVRKQNFDLSFNANIAFNQNRVTDLGGLDRIEYATQWASTEIGTDYIVEVGLPIGSMYGYRNDGRYEVEDFDFIDGEWVLKEGIADASAIIGADYLRPGALKLKDLDGDGVITTADKEVIGDANPLFAGGFSLSGYVYGVDFSANFAYSYGNEVYNANKIEFTSSRKYYNRNLIKQMNVENRWTNVDWETGELVTDPDALAAMNAGTTMWSPAVGNAVFSDWAVEDGSYLRLQSATIGYTFPEKWTSRAYIRKLRIYATGTNLFCWTNYSGYDPEVDTRRDTPLSPGVDYSAYPKSIGFVFGINLTF</sequence>
<keyword evidence="13" id="KW-0675">Receptor</keyword>
<feature type="chain" id="PRO_5038766975" evidence="10">
    <location>
        <begin position="25"/>
        <end position="1068"/>
    </location>
</feature>
<dbReference type="NCBIfam" id="TIGR04057">
    <property type="entry name" value="SusC_RagA_signa"/>
    <property type="match status" value="1"/>
</dbReference>
<evidence type="ECO:0000256" key="6">
    <source>
        <dbReference type="ARBA" id="ARBA00023136"/>
    </source>
</evidence>
<dbReference type="InterPro" id="IPR008969">
    <property type="entry name" value="CarboxyPept-like_regulatory"/>
</dbReference>
<feature type="domain" description="TonB-dependent receptor-like beta-barrel" evidence="11">
    <location>
        <begin position="432"/>
        <end position="810"/>
    </location>
</feature>
<keyword evidence="2 8" id="KW-0813">Transport</keyword>
<evidence type="ECO:0000256" key="10">
    <source>
        <dbReference type="SAM" id="SignalP"/>
    </source>
</evidence>
<evidence type="ECO:0000256" key="5">
    <source>
        <dbReference type="ARBA" id="ARBA00023077"/>
    </source>
</evidence>
<dbReference type="EMBL" id="DVHI01000025">
    <property type="protein sequence ID" value="HIR62204.1"/>
    <property type="molecule type" value="Genomic_DNA"/>
</dbReference>
<dbReference type="GO" id="GO:0009279">
    <property type="term" value="C:cell outer membrane"/>
    <property type="evidence" value="ECO:0007669"/>
    <property type="project" value="UniProtKB-SubCell"/>
</dbReference>
<dbReference type="Gene3D" id="2.40.170.20">
    <property type="entry name" value="TonB-dependent receptor, beta-barrel domain"/>
    <property type="match status" value="1"/>
</dbReference>
<dbReference type="InterPro" id="IPR012910">
    <property type="entry name" value="Plug_dom"/>
</dbReference>
<dbReference type="Pfam" id="PF13715">
    <property type="entry name" value="CarbopepD_reg_2"/>
    <property type="match status" value="1"/>
</dbReference>
<comment type="similarity">
    <text evidence="8 9">Belongs to the TonB-dependent receptor family.</text>
</comment>
<evidence type="ECO:0000256" key="7">
    <source>
        <dbReference type="ARBA" id="ARBA00023237"/>
    </source>
</evidence>
<dbReference type="Proteomes" id="UP000886744">
    <property type="component" value="Unassembled WGS sequence"/>
</dbReference>
<dbReference type="Pfam" id="PF00593">
    <property type="entry name" value="TonB_dep_Rec_b-barrel"/>
    <property type="match status" value="1"/>
</dbReference>
<dbReference type="InterPro" id="IPR036942">
    <property type="entry name" value="Beta-barrel_TonB_sf"/>
</dbReference>
<dbReference type="Pfam" id="PF07715">
    <property type="entry name" value="Plug"/>
    <property type="match status" value="1"/>
</dbReference>
<evidence type="ECO:0000256" key="8">
    <source>
        <dbReference type="PROSITE-ProRule" id="PRU01360"/>
    </source>
</evidence>
<reference evidence="13" key="1">
    <citation type="submission" date="2020-10" db="EMBL/GenBank/DDBJ databases">
        <authorList>
            <person name="Gilroy R."/>
        </authorList>
    </citation>
    <scope>NUCLEOTIDE SEQUENCE</scope>
    <source>
        <strain evidence="13">ChiHjej13B12-12457</strain>
    </source>
</reference>
<evidence type="ECO:0000313" key="13">
    <source>
        <dbReference type="EMBL" id="HIR62204.1"/>
    </source>
</evidence>
<dbReference type="Gene3D" id="2.170.130.10">
    <property type="entry name" value="TonB-dependent receptor, plug domain"/>
    <property type="match status" value="1"/>
</dbReference>
<proteinExistence type="inferred from homology"/>